<gene>
    <name evidence="2" type="ordered locus">Dret_1982</name>
</gene>
<dbReference type="HOGENOM" id="CLU_184327_0_0_7"/>
<dbReference type="OrthoDB" id="5422838at2"/>
<dbReference type="KEGG" id="drt:Dret_1982"/>
<evidence type="ECO:0000313" key="2">
    <source>
        <dbReference type="EMBL" id="ACV69266.1"/>
    </source>
</evidence>
<dbReference type="eggNOG" id="ENOG5033DZF">
    <property type="taxonomic scope" value="Bacteria"/>
</dbReference>
<dbReference type="STRING" id="485915.Dret_1982"/>
<dbReference type="Proteomes" id="UP000001052">
    <property type="component" value="Chromosome"/>
</dbReference>
<dbReference type="AlphaFoldDB" id="C8X4P3"/>
<accession>C8X4P3</accession>
<evidence type="ECO:0000313" key="3">
    <source>
        <dbReference type="Proteomes" id="UP000001052"/>
    </source>
</evidence>
<organism evidence="2 3">
    <name type="scientific">Desulfohalobium retbaense (strain ATCC 49708 / DSM 5692 / JCM 16813 / HR100)</name>
    <dbReference type="NCBI Taxonomy" id="485915"/>
    <lineage>
        <taxon>Bacteria</taxon>
        <taxon>Pseudomonadati</taxon>
        <taxon>Thermodesulfobacteriota</taxon>
        <taxon>Desulfovibrionia</taxon>
        <taxon>Desulfovibrionales</taxon>
        <taxon>Desulfohalobiaceae</taxon>
        <taxon>Desulfohalobium</taxon>
    </lineage>
</organism>
<reference evidence="3" key="1">
    <citation type="submission" date="2009-09" db="EMBL/GenBank/DDBJ databases">
        <title>The complete chromosome of Desulfohalobium retbaense DSM 5692.</title>
        <authorList>
            <consortium name="US DOE Joint Genome Institute (JGI-PGF)"/>
            <person name="Lucas S."/>
            <person name="Copeland A."/>
            <person name="Lapidus A."/>
            <person name="Glavina del Rio T."/>
            <person name="Dalin E."/>
            <person name="Tice H."/>
            <person name="Bruce D."/>
            <person name="Goodwin L."/>
            <person name="Pitluck S."/>
            <person name="Kyrpides N."/>
            <person name="Mavromatis K."/>
            <person name="Ivanova N."/>
            <person name="Mikhailova N."/>
            <person name="Munk A.C."/>
            <person name="Brettin T."/>
            <person name="Detter J.C."/>
            <person name="Han C."/>
            <person name="Tapia R."/>
            <person name="Larimer F."/>
            <person name="Land M."/>
            <person name="Hauser L."/>
            <person name="Markowitz V."/>
            <person name="Cheng J.-F."/>
            <person name="Hugenholtz P."/>
            <person name="Woyke T."/>
            <person name="Wu D."/>
            <person name="Spring S."/>
            <person name="Klenk H.-P."/>
            <person name="Eisen J.A."/>
        </authorList>
    </citation>
    <scope>NUCLEOTIDE SEQUENCE [LARGE SCALE GENOMIC DNA]</scope>
    <source>
        <strain evidence="3">DSM 5692</strain>
    </source>
</reference>
<feature type="domain" description="Amphi-Trp" evidence="1">
    <location>
        <begin position="6"/>
        <end position="78"/>
    </location>
</feature>
<protein>
    <recommendedName>
        <fullName evidence="1">Amphi-Trp domain-containing protein</fullName>
    </recommendedName>
</protein>
<name>C8X4P3_DESRD</name>
<dbReference type="EMBL" id="CP001734">
    <property type="protein sequence ID" value="ACV69266.1"/>
    <property type="molecule type" value="Genomic_DNA"/>
</dbReference>
<sequence>MSDEKSQRFDYESLQDTHSIAKYLQALIDGLENKRIVFSSEDEEIILTPEDIVKFVVKASRKNGKSKLNIKVSWKDTNPHLGDTMHIDS</sequence>
<keyword evidence="3" id="KW-1185">Reference proteome</keyword>
<reference evidence="2 3" key="2">
    <citation type="journal article" date="2010" name="Stand. Genomic Sci.">
        <title>Complete genome sequence of Desulfohalobium retbaense type strain (HR(100)).</title>
        <authorList>
            <person name="Spring S."/>
            <person name="Nolan M."/>
            <person name="Lapidus A."/>
            <person name="Glavina Del Rio T."/>
            <person name="Copeland A."/>
            <person name="Tice H."/>
            <person name="Cheng J.F."/>
            <person name="Lucas S."/>
            <person name="Land M."/>
            <person name="Chen F."/>
            <person name="Bruce D."/>
            <person name="Goodwin L."/>
            <person name="Pitluck S."/>
            <person name="Ivanova N."/>
            <person name="Mavromatis K."/>
            <person name="Mikhailova N."/>
            <person name="Pati A."/>
            <person name="Chen A."/>
            <person name="Palaniappan K."/>
            <person name="Hauser L."/>
            <person name="Chang Y.J."/>
            <person name="Jeffries C.D."/>
            <person name="Munk C."/>
            <person name="Kiss H."/>
            <person name="Chain P."/>
            <person name="Han C."/>
            <person name="Brettin T."/>
            <person name="Detter J.C."/>
            <person name="Schuler E."/>
            <person name="Goker M."/>
            <person name="Rohde M."/>
            <person name="Bristow J."/>
            <person name="Eisen J.A."/>
            <person name="Markowitz V."/>
            <person name="Hugenholtz P."/>
            <person name="Kyrpides N.C."/>
            <person name="Klenk H.P."/>
        </authorList>
    </citation>
    <scope>NUCLEOTIDE SEQUENCE [LARGE SCALE GENOMIC DNA]</scope>
    <source>
        <strain evidence="2 3">DSM 5692</strain>
    </source>
</reference>
<evidence type="ECO:0000259" key="1">
    <source>
        <dbReference type="Pfam" id="PF20068"/>
    </source>
</evidence>
<dbReference type="RefSeq" id="WP_015752409.1">
    <property type="nucleotide sequence ID" value="NC_013223.1"/>
</dbReference>
<proteinExistence type="predicted"/>
<dbReference type="NCBIfam" id="TIGR04354">
    <property type="entry name" value="amphi-Trp"/>
    <property type="match status" value="1"/>
</dbReference>
<dbReference type="Pfam" id="PF20068">
    <property type="entry name" value="Amphi-Trp"/>
    <property type="match status" value="1"/>
</dbReference>
<dbReference type="InterPro" id="IPR027598">
    <property type="entry name" value="Amphi-Trp_dom"/>
</dbReference>